<dbReference type="RefSeq" id="WP_090171648.1">
    <property type="nucleotide sequence ID" value="NZ_FOFB01000024.1"/>
</dbReference>
<reference evidence="4" key="1">
    <citation type="submission" date="2016-10" db="EMBL/GenBank/DDBJ databases">
        <authorList>
            <person name="Varghese N."/>
            <person name="Submissions S."/>
        </authorList>
    </citation>
    <scope>NUCLEOTIDE SEQUENCE [LARGE SCALE GENOMIC DNA]</scope>
    <source>
        <strain evidence="4">DSM 24740</strain>
    </source>
</reference>
<dbReference type="InParanoid" id="A0A1H9LIP2"/>
<sequence>MQKYLLPVLASLLLCFTTSCSKKTTDAATTAASGGTDYAALAATYKKNPEALRQLIEDCEVTEQQLVTTQQQLNQYRSQSGSTEQDLNALRNNLASEQQANDQLRQQLAQAQAAAANRPSAGPNDRLDTDENVVVSGVIFQVQLGAFAKNTVNSDLSTGNALELQEQNGLQKFVVSQFRTYASAAKLRDRLKVMGVKDAFVVAKQDGVRISVPDALRITGQN</sequence>
<evidence type="ECO:0000256" key="2">
    <source>
        <dbReference type="SAM" id="SignalP"/>
    </source>
</evidence>
<proteinExistence type="predicted"/>
<dbReference type="OrthoDB" id="1119072at2"/>
<gene>
    <name evidence="3" type="ORF">SAMN05444359_12454</name>
</gene>
<feature type="region of interest" description="Disordered" evidence="1">
    <location>
        <begin position="101"/>
        <end position="128"/>
    </location>
</feature>
<evidence type="ECO:0008006" key="5">
    <source>
        <dbReference type="Google" id="ProtNLM"/>
    </source>
</evidence>
<evidence type="ECO:0000313" key="3">
    <source>
        <dbReference type="EMBL" id="SER11274.1"/>
    </source>
</evidence>
<feature type="signal peptide" evidence="2">
    <location>
        <begin position="1"/>
        <end position="22"/>
    </location>
</feature>
<keyword evidence="4" id="KW-1185">Reference proteome</keyword>
<dbReference type="EMBL" id="FOFB01000024">
    <property type="protein sequence ID" value="SER11274.1"/>
    <property type="molecule type" value="Genomic_DNA"/>
</dbReference>
<accession>A0A1H9LIP2</accession>
<name>A0A1H9LIP2_9BACT</name>
<evidence type="ECO:0000313" key="4">
    <source>
        <dbReference type="Proteomes" id="UP000199021"/>
    </source>
</evidence>
<dbReference type="Proteomes" id="UP000199021">
    <property type="component" value="Unassembled WGS sequence"/>
</dbReference>
<dbReference type="PROSITE" id="PS51257">
    <property type="entry name" value="PROKAR_LIPOPROTEIN"/>
    <property type="match status" value="1"/>
</dbReference>
<feature type="chain" id="PRO_5011738126" description="Sporulation related domain-containing protein" evidence="2">
    <location>
        <begin position="23"/>
        <end position="222"/>
    </location>
</feature>
<feature type="compositionally biased region" description="Low complexity" evidence="1">
    <location>
        <begin position="101"/>
        <end position="118"/>
    </location>
</feature>
<evidence type="ECO:0000256" key="1">
    <source>
        <dbReference type="SAM" id="MobiDB-lite"/>
    </source>
</evidence>
<keyword evidence="2" id="KW-0732">Signal</keyword>
<protein>
    <recommendedName>
        <fullName evidence="5">Sporulation related domain-containing protein</fullName>
    </recommendedName>
</protein>
<organism evidence="3 4">
    <name type="scientific">Neolewinella agarilytica</name>
    <dbReference type="NCBI Taxonomy" id="478744"/>
    <lineage>
        <taxon>Bacteria</taxon>
        <taxon>Pseudomonadati</taxon>
        <taxon>Bacteroidota</taxon>
        <taxon>Saprospiria</taxon>
        <taxon>Saprospirales</taxon>
        <taxon>Lewinellaceae</taxon>
        <taxon>Neolewinella</taxon>
    </lineage>
</organism>
<dbReference type="AlphaFoldDB" id="A0A1H9LIP2"/>